<dbReference type="EMBL" id="NKXS01001226">
    <property type="protein sequence ID" value="PIN19749.1"/>
    <property type="molecule type" value="Genomic_DNA"/>
</dbReference>
<sequence length="287" mass="31330">MGCCFSTNNSTLPPKTTKKSNSKITGKQSSISKSPPPTNPLPEEETVKEVLSETPTVSKNPSPFIPKVQESHQNESPFIRAAPLLPDFGRIGREKKYQNGGVGKKQFVGYSNDDLSEDVSEICSTLSESISVSTTVTEKRENNGEQNHELREFRQRSPARVKKGSFSGEGKREKTVGRSPGRKSEPSPSRVRPGSGSVHGRRRDSGESSGRRSRSPVMRMETGLSKTGLGRSPSARKTGKSPGRVGSGLGERIRKLDEGKENGDKWLPTSNESLENPLVSLECFIFL</sequence>
<feature type="region of interest" description="Disordered" evidence="1">
    <location>
        <begin position="127"/>
        <end position="272"/>
    </location>
</feature>
<comment type="caution">
    <text evidence="2">The sequence shown here is derived from an EMBL/GenBank/DDBJ whole genome shotgun (WGS) entry which is preliminary data.</text>
</comment>
<dbReference type="AlphaFoldDB" id="A0A2G9HQE0"/>
<evidence type="ECO:0000313" key="3">
    <source>
        <dbReference type="Proteomes" id="UP000231279"/>
    </source>
</evidence>
<gene>
    <name evidence="2" type="ORF">CDL12_07573</name>
</gene>
<accession>A0A2G9HQE0</accession>
<feature type="compositionally biased region" description="Low complexity" evidence="1">
    <location>
        <begin position="127"/>
        <end position="136"/>
    </location>
</feature>
<organism evidence="2 3">
    <name type="scientific">Handroanthus impetiginosus</name>
    <dbReference type="NCBI Taxonomy" id="429701"/>
    <lineage>
        <taxon>Eukaryota</taxon>
        <taxon>Viridiplantae</taxon>
        <taxon>Streptophyta</taxon>
        <taxon>Embryophyta</taxon>
        <taxon>Tracheophyta</taxon>
        <taxon>Spermatophyta</taxon>
        <taxon>Magnoliopsida</taxon>
        <taxon>eudicotyledons</taxon>
        <taxon>Gunneridae</taxon>
        <taxon>Pentapetalae</taxon>
        <taxon>asterids</taxon>
        <taxon>lamiids</taxon>
        <taxon>Lamiales</taxon>
        <taxon>Bignoniaceae</taxon>
        <taxon>Crescentiina</taxon>
        <taxon>Tabebuia alliance</taxon>
        <taxon>Handroanthus</taxon>
    </lineage>
</organism>
<dbReference type="Proteomes" id="UP000231279">
    <property type="component" value="Unassembled WGS sequence"/>
</dbReference>
<dbReference type="STRING" id="429701.A0A2G9HQE0"/>
<evidence type="ECO:0000256" key="1">
    <source>
        <dbReference type="SAM" id="MobiDB-lite"/>
    </source>
</evidence>
<feature type="compositionally biased region" description="Low complexity" evidence="1">
    <location>
        <begin position="186"/>
        <end position="198"/>
    </location>
</feature>
<dbReference type="PANTHER" id="PTHR33871:SF1">
    <property type="entry name" value="OS05G0503100 PROTEIN"/>
    <property type="match status" value="1"/>
</dbReference>
<proteinExistence type="predicted"/>
<dbReference type="PANTHER" id="PTHR33871">
    <property type="entry name" value="OS05G0503100 PROTEIN-RELATED"/>
    <property type="match status" value="1"/>
</dbReference>
<feature type="region of interest" description="Disordered" evidence="1">
    <location>
        <begin position="1"/>
        <end position="79"/>
    </location>
</feature>
<keyword evidence="3" id="KW-1185">Reference proteome</keyword>
<feature type="compositionally biased region" description="Basic and acidic residues" evidence="1">
    <location>
        <begin position="251"/>
        <end position="264"/>
    </location>
</feature>
<reference evidence="3" key="1">
    <citation type="journal article" date="2018" name="Gigascience">
        <title>Genome assembly of the Pink Ipe (Handroanthus impetiginosus, Bignoniaceae), a highly valued, ecologically keystone Neotropical timber forest tree.</title>
        <authorList>
            <person name="Silva-Junior O.B."/>
            <person name="Grattapaglia D."/>
            <person name="Novaes E."/>
            <person name="Collevatti R.G."/>
        </authorList>
    </citation>
    <scope>NUCLEOTIDE SEQUENCE [LARGE SCALE GENOMIC DNA]</scope>
    <source>
        <strain evidence="3">cv. UFG-1</strain>
    </source>
</reference>
<protein>
    <submittedName>
        <fullName evidence="2">Uncharacterized protein</fullName>
    </submittedName>
</protein>
<evidence type="ECO:0000313" key="2">
    <source>
        <dbReference type="EMBL" id="PIN19749.1"/>
    </source>
</evidence>
<dbReference type="OrthoDB" id="1922230at2759"/>
<feature type="compositionally biased region" description="Basic and acidic residues" evidence="1">
    <location>
        <begin position="137"/>
        <end position="155"/>
    </location>
</feature>
<name>A0A2G9HQE0_9LAMI</name>
<feature type="compositionally biased region" description="Polar residues" evidence="1">
    <location>
        <begin position="1"/>
        <end position="14"/>
    </location>
</feature>
<feature type="compositionally biased region" description="Polar residues" evidence="1">
    <location>
        <begin position="22"/>
        <end position="33"/>
    </location>
</feature>